<organism evidence="2 3">
    <name type="scientific">Paenibacillus solani</name>
    <dbReference type="NCBI Taxonomy" id="1705565"/>
    <lineage>
        <taxon>Bacteria</taxon>
        <taxon>Bacillati</taxon>
        <taxon>Bacillota</taxon>
        <taxon>Bacilli</taxon>
        <taxon>Bacillales</taxon>
        <taxon>Paenibacillaceae</taxon>
        <taxon>Paenibacillus</taxon>
    </lineage>
</organism>
<dbReference type="AlphaFoldDB" id="A0A0M1P388"/>
<comment type="caution">
    <text evidence="2">The sequence shown here is derived from an EMBL/GenBank/DDBJ whole genome shotgun (WGS) entry which is preliminary data.</text>
</comment>
<dbReference type="OrthoDB" id="2987331at2"/>
<proteinExistence type="predicted"/>
<dbReference type="RefSeq" id="WP_054401516.1">
    <property type="nucleotide sequence ID" value="NZ_LIUT01000001.1"/>
</dbReference>
<gene>
    <name evidence="2" type="ORF">AM231_04745</name>
</gene>
<sequence>MQNPRDTTQTQSLMALLPKERSVLQHIWSRYAGQCFDDGKLRSLYVQRLSGMEVQLAFVSLLQQGWLQAVKQGWGDRLYYIPFNKLQILQEGFGHLKAHYKHQGHVKLQQEGRSGITVDIFNIAVYMTKNRMAITAKGVLHKKIIQKLERIVNLSPSDVDGLGLQYIHADVYPSHIAIVLDLLLALELVSPEQGELKLNLDVLREWLQLPHEAMDRIILRYMMERYVPVSAEYQHYVFRICHSSLTGGQWHVVEQKLPNVVGEGSREELNHQKFTSAAAIPWLQFLTGCGYTDLGVEDEGDLMFRWRRPPCSLYSDGSVDDVRAGKLFVQADFEILIPPDVPNTVKFTAARCTERVSDDRMTIYRLTRESVTQAAETGMGPEKIAAFLKEHAAAGVPENVLTALVQWGKEIKRSDMSRHGASGEELEICRTGNNQKENHRYAIPCSMTSLSSGLIRPARSELAFAVNDALPDLFLSPPALNHIPVMWTREWRVYHRSTAKQMMEQAFECSAKLELAIGDSRMEFIPLQLERQPWKVSGALYDPKSEQTEVIVTLGEGEWQEMRLVIP</sequence>
<name>A0A0M1P388_9BACL</name>
<keyword evidence="3" id="KW-1185">Reference proteome</keyword>
<feature type="domain" description="Helicase XPB/Ssl2 N-terminal" evidence="1">
    <location>
        <begin position="327"/>
        <end position="410"/>
    </location>
</feature>
<dbReference type="Proteomes" id="UP000036932">
    <property type="component" value="Unassembled WGS sequence"/>
</dbReference>
<dbReference type="InterPro" id="IPR032830">
    <property type="entry name" value="XPB/Ssl2_N"/>
</dbReference>
<evidence type="ECO:0000313" key="3">
    <source>
        <dbReference type="Proteomes" id="UP000036932"/>
    </source>
</evidence>
<evidence type="ECO:0000313" key="2">
    <source>
        <dbReference type="EMBL" id="KOR88524.1"/>
    </source>
</evidence>
<evidence type="ECO:0000259" key="1">
    <source>
        <dbReference type="Pfam" id="PF13625"/>
    </source>
</evidence>
<accession>A0A0M1P388</accession>
<dbReference type="EMBL" id="LIUT01000001">
    <property type="protein sequence ID" value="KOR88524.1"/>
    <property type="molecule type" value="Genomic_DNA"/>
</dbReference>
<protein>
    <recommendedName>
        <fullName evidence="1">Helicase XPB/Ssl2 N-terminal domain-containing protein</fullName>
    </recommendedName>
</protein>
<dbReference type="PATRIC" id="fig|1705565.3.peg.2835"/>
<reference evidence="3" key="1">
    <citation type="submission" date="2015-08" db="EMBL/GenBank/DDBJ databases">
        <title>Genome sequencing project for genomic taxonomy and phylogenomics of Bacillus-like bacteria.</title>
        <authorList>
            <person name="Liu B."/>
            <person name="Wang J."/>
            <person name="Zhu Y."/>
            <person name="Liu G."/>
            <person name="Chen Q."/>
            <person name="Chen Z."/>
            <person name="Lan J."/>
            <person name="Che J."/>
            <person name="Ge C."/>
            <person name="Shi H."/>
            <person name="Pan Z."/>
            <person name="Liu X."/>
        </authorList>
    </citation>
    <scope>NUCLEOTIDE SEQUENCE [LARGE SCALE GENOMIC DNA]</scope>
    <source>
        <strain evidence="3">FJAT-22460</strain>
    </source>
</reference>
<dbReference type="Pfam" id="PF13625">
    <property type="entry name" value="Helicase_C_3"/>
    <property type="match status" value="1"/>
</dbReference>